<name>A0A6A6IRT5_9PLEO</name>
<keyword evidence="3" id="KW-1185">Reference proteome</keyword>
<organism evidence="2 3">
    <name type="scientific">Trematosphaeria pertusa</name>
    <dbReference type="NCBI Taxonomy" id="390896"/>
    <lineage>
        <taxon>Eukaryota</taxon>
        <taxon>Fungi</taxon>
        <taxon>Dikarya</taxon>
        <taxon>Ascomycota</taxon>
        <taxon>Pezizomycotina</taxon>
        <taxon>Dothideomycetes</taxon>
        <taxon>Pleosporomycetidae</taxon>
        <taxon>Pleosporales</taxon>
        <taxon>Massarineae</taxon>
        <taxon>Trematosphaeriaceae</taxon>
        <taxon>Trematosphaeria</taxon>
    </lineage>
</organism>
<gene>
    <name evidence="2" type="ORF">BU26DRAFT_539116</name>
</gene>
<feature type="region of interest" description="Disordered" evidence="1">
    <location>
        <begin position="19"/>
        <end position="47"/>
    </location>
</feature>
<protein>
    <submittedName>
        <fullName evidence="2">Uncharacterized protein</fullName>
    </submittedName>
</protein>
<evidence type="ECO:0000256" key="1">
    <source>
        <dbReference type="SAM" id="MobiDB-lite"/>
    </source>
</evidence>
<feature type="region of interest" description="Disordered" evidence="1">
    <location>
        <begin position="71"/>
        <end position="97"/>
    </location>
</feature>
<feature type="compositionally biased region" description="Basic and acidic residues" evidence="1">
    <location>
        <begin position="125"/>
        <end position="149"/>
    </location>
</feature>
<reference evidence="2" key="1">
    <citation type="journal article" date="2020" name="Stud. Mycol.">
        <title>101 Dothideomycetes genomes: a test case for predicting lifestyles and emergence of pathogens.</title>
        <authorList>
            <person name="Haridas S."/>
            <person name="Albert R."/>
            <person name="Binder M."/>
            <person name="Bloem J."/>
            <person name="Labutti K."/>
            <person name="Salamov A."/>
            <person name="Andreopoulos B."/>
            <person name="Baker S."/>
            <person name="Barry K."/>
            <person name="Bills G."/>
            <person name="Bluhm B."/>
            <person name="Cannon C."/>
            <person name="Castanera R."/>
            <person name="Culley D."/>
            <person name="Daum C."/>
            <person name="Ezra D."/>
            <person name="Gonzalez J."/>
            <person name="Henrissat B."/>
            <person name="Kuo A."/>
            <person name="Liang C."/>
            <person name="Lipzen A."/>
            <person name="Lutzoni F."/>
            <person name="Magnuson J."/>
            <person name="Mondo S."/>
            <person name="Nolan M."/>
            <person name="Ohm R."/>
            <person name="Pangilinan J."/>
            <person name="Park H.-J."/>
            <person name="Ramirez L."/>
            <person name="Alfaro M."/>
            <person name="Sun H."/>
            <person name="Tritt A."/>
            <person name="Yoshinaga Y."/>
            <person name="Zwiers L.-H."/>
            <person name="Turgeon B."/>
            <person name="Goodwin S."/>
            <person name="Spatafora J."/>
            <person name="Crous P."/>
            <person name="Grigoriev I."/>
        </authorList>
    </citation>
    <scope>NUCLEOTIDE SEQUENCE</scope>
    <source>
        <strain evidence="2">CBS 122368</strain>
    </source>
</reference>
<evidence type="ECO:0000313" key="3">
    <source>
        <dbReference type="Proteomes" id="UP000800094"/>
    </source>
</evidence>
<evidence type="ECO:0000313" key="2">
    <source>
        <dbReference type="EMBL" id="KAF2252522.1"/>
    </source>
</evidence>
<proteinExistence type="predicted"/>
<dbReference type="AlphaFoldDB" id="A0A6A6IRT5"/>
<dbReference type="RefSeq" id="XP_033687526.1">
    <property type="nucleotide sequence ID" value="XM_033831491.1"/>
</dbReference>
<feature type="compositionally biased region" description="Low complexity" evidence="1">
    <location>
        <begin position="150"/>
        <end position="160"/>
    </location>
</feature>
<accession>A0A6A6IRT5</accession>
<feature type="compositionally biased region" description="Basic and acidic residues" evidence="1">
    <location>
        <begin position="32"/>
        <end position="47"/>
    </location>
</feature>
<dbReference type="OrthoDB" id="3731753at2759"/>
<sequence>MPNNSTEFLEVEDVEFKRTPKLHRSRSGGYADHLEEKDDRERREREREMKEYYNSRYSLRQEERSDLLYVGYAAQRRPRPSERSQKKDEVAPNYHVREVKPKALNELAGKPVVSGELPIRERKPTIKIPKVEIHQEDPPSSAKEKETPKKSPTASPTSPSGHPRLRYKYSKLQDKLAFVETTCSKYLDVEAAAPQDLTFAKISEQVKGVAFDLQIWSHIANIEDKVKVDSQIPEAASRILDRLIRRVEDLSEACGKARPKDLKIGPLPQVLLDDSFGSFDDAEDATETDFGDVTESLGFVIESHLQSIDLQAQMLKTLTRSLQDATLGAKEEAVAVGGLVSEVGKFFGSQEAMDRYRIDTRFAGGKALEEARYAAGNGY</sequence>
<dbReference type="EMBL" id="ML987192">
    <property type="protein sequence ID" value="KAF2252522.1"/>
    <property type="molecule type" value="Genomic_DNA"/>
</dbReference>
<feature type="region of interest" description="Disordered" evidence="1">
    <location>
        <begin position="125"/>
        <end position="165"/>
    </location>
</feature>
<feature type="compositionally biased region" description="Basic and acidic residues" evidence="1">
    <location>
        <begin position="79"/>
        <end position="97"/>
    </location>
</feature>
<dbReference type="Proteomes" id="UP000800094">
    <property type="component" value="Unassembled WGS sequence"/>
</dbReference>
<dbReference type="GeneID" id="54584821"/>